<protein>
    <submittedName>
        <fullName evidence="2">Exodeoxyribonuclease-5</fullName>
    </submittedName>
</protein>
<dbReference type="OrthoDB" id="9803432at2"/>
<dbReference type="Gene3D" id="2.30.30.940">
    <property type="match status" value="1"/>
</dbReference>
<dbReference type="Pfam" id="PF13538">
    <property type="entry name" value="UvrD_C_2"/>
    <property type="match status" value="1"/>
</dbReference>
<dbReference type="InterPro" id="IPR027785">
    <property type="entry name" value="UvrD-like_helicase_C"/>
</dbReference>
<name>A0A2T5BUJ9_9BACT</name>
<dbReference type="CDD" id="cd18809">
    <property type="entry name" value="SF1_C_RecD"/>
    <property type="match status" value="1"/>
</dbReference>
<dbReference type="EMBL" id="QAAD01000036">
    <property type="protein sequence ID" value="PTN03142.1"/>
    <property type="molecule type" value="Genomic_DNA"/>
</dbReference>
<organism evidence="2 3">
    <name type="scientific">Mangrovibacterium marinum</name>
    <dbReference type="NCBI Taxonomy" id="1639118"/>
    <lineage>
        <taxon>Bacteria</taxon>
        <taxon>Pseudomonadati</taxon>
        <taxon>Bacteroidota</taxon>
        <taxon>Bacteroidia</taxon>
        <taxon>Marinilabiliales</taxon>
        <taxon>Prolixibacteraceae</taxon>
        <taxon>Mangrovibacterium</taxon>
    </lineage>
</organism>
<dbReference type="RefSeq" id="WP_107823962.1">
    <property type="nucleotide sequence ID" value="NZ_OY782574.1"/>
</dbReference>
<dbReference type="AlphaFoldDB" id="A0A2T5BUJ9"/>
<accession>A0A2T5BUJ9</accession>
<dbReference type="InterPro" id="IPR027417">
    <property type="entry name" value="P-loop_NTPase"/>
</dbReference>
<proteinExistence type="predicted"/>
<dbReference type="SUPFAM" id="SSF52540">
    <property type="entry name" value="P-loop containing nucleoside triphosphate hydrolases"/>
    <property type="match status" value="1"/>
</dbReference>
<sequence>MLKKHIEAQLVENLGFPPTDGQMHLAEKLAQFITAQSQDIIFLLKGYAGTGKTSMVSALVKTLDGFKIPTVLLAPTGRAAKVLSTYTGKSAFTIHKRIYRQKSSSDGMGKFALDRNMCKNCFFIVDEASMIANNSYEASVFGSGRLLDDLYEYIYAGQNCKLILVGDTAQLPPVGMDISPALDASELEMYGAEVEEIELTEVVRQQLDSGILHNATMLRELIAEDDFWGDYFPIEAEGFPDIHRIGGGDLIEKISECYDRYGEQHTMVITRSNKRANKFNQGIRSTILYKDSEITVGDLLMVVKNNYYWIGEDERLDFIANGDIVEIKQIRRYEELYGYRFADVSLQFLDYDNLEVDCKIFLDTLNIETASLSSADNQKLFHAVAEDYMDIASKKKRWEKIRENPHFNALQVKFAYAVTCHKAQGGQWDAVFIDQGYLVEDMLNKEFLRWLYTAFTRPVKELYLVNFNKEFFGA</sequence>
<comment type="caution">
    <text evidence="2">The sequence shown here is derived from an EMBL/GenBank/DDBJ whole genome shotgun (WGS) entry which is preliminary data.</text>
</comment>
<dbReference type="Proteomes" id="UP000243525">
    <property type="component" value="Unassembled WGS sequence"/>
</dbReference>
<evidence type="ECO:0000313" key="2">
    <source>
        <dbReference type="EMBL" id="PTN03142.1"/>
    </source>
</evidence>
<reference evidence="2 3" key="1">
    <citation type="submission" date="2018-04" db="EMBL/GenBank/DDBJ databases">
        <title>Genomic Encyclopedia of Archaeal and Bacterial Type Strains, Phase II (KMG-II): from individual species to whole genera.</title>
        <authorList>
            <person name="Goeker M."/>
        </authorList>
    </citation>
    <scope>NUCLEOTIDE SEQUENCE [LARGE SCALE GENOMIC DNA]</scope>
    <source>
        <strain evidence="2 3">DSM 28823</strain>
    </source>
</reference>
<dbReference type="Gene3D" id="3.40.50.300">
    <property type="entry name" value="P-loop containing nucleotide triphosphate hydrolases"/>
    <property type="match status" value="3"/>
</dbReference>
<evidence type="ECO:0000313" key="3">
    <source>
        <dbReference type="Proteomes" id="UP000243525"/>
    </source>
</evidence>
<feature type="domain" description="UvrD-like helicase C-terminal" evidence="1">
    <location>
        <begin position="414"/>
        <end position="465"/>
    </location>
</feature>
<dbReference type="CDD" id="cd17933">
    <property type="entry name" value="DEXSc_RecD-like"/>
    <property type="match status" value="1"/>
</dbReference>
<gene>
    <name evidence="2" type="ORF">C8N47_1361</name>
</gene>
<dbReference type="Pfam" id="PF13604">
    <property type="entry name" value="AAA_30"/>
    <property type="match status" value="1"/>
</dbReference>
<evidence type="ECO:0000259" key="1">
    <source>
        <dbReference type="Pfam" id="PF13538"/>
    </source>
</evidence>
<keyword evidence="3" id="KW-1185">Reference proteome</keyword>